<keyword evidence="4" id="KW-0418">Kinase</keyword>
<keyword evidence="3 6" id="KW-0597">Phosphoprotein</keyword>
<dbReference type="InterPro" id="IPR036890">
    <property type="entry name" value="HATPase_C_sf"/>
</dbReference>
<dbReference type="Pfam" id="PF00072">
    <property type="entry name" value="Response_reg"/>
    <property type="match status" value="1"/>
</dbReference>
<feature type="transmembrane region" description="Helical" evidence="8">
    <location>
        <begin position="42"/>
        <end position="66"/>
    </location>
</feature>
<evidence type="ECO:0000256" key="6">
    <source>
        <dbReference type="PROSITE-ProRule" id="PRU00169"/>
    </source>
</evidence>
<keyword evidence="7" id="KW-0175">Coiled coil</keyword>
<dbReference type="PANTHER" id="PTHR45339:SF1">
    <property type="entry name" value="HYBRID SIGNAL TRANSDUCTION HISTIDINE KINASE J"/>
    <property type="match status" value="1"/>
</dbReference>
<feature type="domain" description="Histidine kinase" evidence="9">
    <location>
        <begin position="545"/>
        <end position="774"/>
    </location>
</feature>
<proteinExistence type="predicted"/>
<dbReference type="EC" id="2.7.13.3" evidence="2"/>
<keyword evidence="11" id="KW-0547">Nucleotide-binding</keyword>
<keyword evidence="8" id="KW-0472">Membrane</keyword>
<dbReference type="Gene3D" id="6.10.340.10">
    <property type="match status" value="1"/>
</dbReference>
<feature type="transmembrane region" description="Helical" evidence="8">
    <location>
        <begin position="179"/>
        <end position="197"/>
    </location>
</feature>
<evidence type="ECO:0000256" key="4">
    <source>
        <dbReference type="ARBA" id="ARBA00022777"/>
    </source>
</evidence>
<keyword evidence="11" id="KW-0067">ATP-binding</keyword>
<dbReference type="SMART" id="SM00387">
    <property type="entry name" value="HATPase_c"/>
    <property type="match status" value="1"/>
</dbReference>
<dbReference type="EMBL" id="JAQOSQ010000005">
    <property type="protein sequence ID" value="MDJ1182975.1"/>
    <property type="molecule type" value="Genomic_DNA"/>
</dbReference>
<dbReference type="InterPro" id="IPR003661">
    <property type="entry name" value="HisK_dim/P_dom"/>
</dbReference>
<evidence type="ECO:0000256" key="2">
    <source>
        <dbReference type="ARBA" id="ARBA00012438"/>
    </source>
</evidence>
<dbReference type="SUPFAM" id="SSF55874">
    <property type="entry name" value="ATPase domain of HSP90 chaperone/DNA topoisomerase II/histidine kinase"/>
    <property type="match status" value="1"/>
</dbReference>
<reference evidence="11 12" key="1">
    <citation type="submission" date="2023-01" db="EMBL/GenBank/DDBJ databases">
        <title>Novel diversity within Roseofilum (Cyanobacteria; Desertifilaceae) from marine benthic mats with descriptions of four novel species.</title>
        <authorList>
            <person name="Wang Y."/>
            <person name="Berthold D.E."/>
            <person name="Hu J."/>
            <person name="Lefler F.W."/>
            <person name="Laughinghouse H.D. IV."/>
        </authorList>
    </citation>
    <scope>NUCLEOTIDE SEQUENCE [LARGE SCALE GENOMIC DNA]</scope>
    <source>
        <strain evidence="11 12">BLCC-M143</strain>
    </source>
</reference>
<dbReference type="SUPFAM" id="SSF52172">
    <property type="entry name" value="CheY-like"/>
    <property type="match status" value="1"/>
</dbReference>
<keyword evidence="4" id="KW-0808">Transferase</keyword>
<dbReference type="CDD" id="cd16922">
    <property type="entry name" value="HATPase_EvgS-ArcB-TorS-like"/>
    <property type="match status" value="1"/>
</dbReference>
<dbReference type="Gene3D" id="3.40.50.2300">
    <property type="match status" value="1"/>
</dbReference>
<evidence type="ECO:0000256" key="5">
    <source>
        <dbReference type="ARBA" id="ARBA00023012"/>
    </source>
</evidence>
<dbReference type="Pfam" id="PF00512">
    <property type="entry name" value="HisKA"/>
    <property type="match status" value="1"/>
</dbReference>
<evidence type="ECO:0000259" key="10">
    <source>
        <dbReference type="PROSITE" id="PS50110"/>
    </source>
</evidence>
<protein>
    <recommendedName>
        <fullName evidence="2">histidine kinase</fullName>
        <ecNumber evidence="2">2.7.13.3</ecNumber>
    </recommendedName>
</protein>
<dbReference type="SUPFAM" id="SSF47384">
    <property type="entry name" value="Homodimeric domain of signal transducing histidine kinase"/>
    <property type="match status" value="1"/>
</dbReference>
<evidence type="ECO:0000256" key="7">
    <source>
        <dbReference type="SAM" id="Coils"/>
    </source>
</evidence>
<evidence type="ECO:0000256" key="3">
    <source>
        <dbReference type="ARBA" id="ARBA00022553"/>
    </source>
</evidence>
<dbReference type="GO" id="GO:0005524">
    <property type="term" value="F:ATP binding"/>
    <property type="evidence" value="ECO:0007669"/>
    <property type="project" value="UniProtKB-KW"/>
</dbReference>
<dbReference type="InterPro" id="IPR001789">
    <property type="entry name" value="Sig_transdc_resp-reg_receiver"/>
</dbReference>
<dbReference type="Gene3D" id="1.10.287.130">
    <property type="match status" value="1"/>
</dbReference>
<dbReference type="SMART" id="SM00448">
    <property type="entry name" value="REC"/>
    <property type="match status" value="1"/>
</dbReference>
<dbReference type="CDD" id="cd17546">
    <property type="entry name" value="REC_hyHK_CKI1_RcsC-like"/>
    <property type="match status" value="1"/>
</dbReference>
<dbReference type="Pfam" id="PF02518">
    <property type="entry name" value="HATPase_c"/>
    <property type="match status" value="1"/>
</dbReference>
<keyword evidence="5" id="KW-0902">Two-component regulatory system</keyword>
<dbReference type="PANTHER" id="PTHR45339">
    <property type="entry name" value="HYBRID SIGNAL TRANSDUCTION HISTIDINE KINASE J"/>
    <property type="match status" value="1"/>
</dbReference>
<dbReference type="SMART" id="SM00388">
    <property type="entry name" value="HisKA"/>
    <property type="match status" value="1"/>
</dbReference>
<dbReference type="RefSeq" id="WP_283757629.1">
    <property type="nucleotide sequence ID" value="NZ_JAQOSQ010000005.1"/>
</dbReference>
<feature type="transmembrane region" description="Helical" evidence="8">
    <location>
        <begin position="78"/>
        <end position="95"/>
    </location>
</feature>
<accession>A0ABT7BV50</accession>
<comment type="catalytic activity">
    <reaction evidence="1">
        <text>ATP + protein L-histidine = ADP + protein N-phospho-L-histidine.</text>
        <dbReference type="EC" id="2.7.13.3"/>
    </reaction>
</comment>
<evidence type="ECO:0000256" key="1">
    <source>
        <dbReference type="ARBA" id="ARBA00000085"/>
    </source>
</evidence>
<dbReference type="Gene3D" id="3.30.565.10">
    <property type="entry name" value="Histidine kinase-like ATPase, C-terminal domain"/>
    <property type="match status" value="1"/>
</dbReference>
<dbReference type="InterPro" id="IPR004358">
    <property type="entry name" value="Sig_transdc_His_kin-like_C"/>
</dbReference>
<keyword evidence="8" id="KW-1133">Transmembrane helix</keyword>
<organism evidence="11 12">
    <name type="scientific">Roseofilum casamattae BLCC-M143</name>
    <dbReference type="NCBI Taxonomy" id="3022442"/>
    <lineage>
        <taxon>Bacteria</taxon>
        <taxon>Bacillati</taxon>
        <taxon>Cyanobacteriota</taxon>
        <taxon>Cyanophyceae</taxon>
        <taxon>Desertifilales</taxon>
        <taxon>Desertifilaceae</taxon>
        <taxon>Roseofilum</taxon>
        <taxon>Roseofilum casamattae</taxon>
    </lineage>
</organism>
<evidence type="ECO:0000313" key="12">
    <source>
        <dbReference type="Proteomes" id="UP001232992"/>
    </source>
</evidence>
<feature type="transmembrane region" description="Helical" evidence="8">
    <location>
        <begin position="442"/>
        <end position="460"/>
    </location>
</feature>
<dbReference type="PROSITE" id="PS50110">
    <property type="entry name" value="RESPONSE_REGULATORY"/>
    <property type="match status" value="1"/>
</dbReference>
<feature type="coiled-coil region" evidence="7">
    <location>
        <begin position="508"/>
        <end position="538"/>
    </location>
</feature>
<evidence type="ECO:0000256" key="8">
    <source>
        <dbReference type="SAM" id="Phobius"/>
    </source>
</evidence>
<evidence type="ECO:0000259" key="9">
    <source>
        <dbReference type="PROSITE" id="PS50109"/>
    </source>
</evidence>
<dbReference type="InterPro" id="IPR005467">
    <property type="entry name" value="His_kinase_dom"/>
</dbReference>
<dbReference type="Proteomes" id="UP001232992">
    <property type="component" value="Unassembled WGS sequence"/>
</dbReference>
<keyword evidence="12" id="KW-1185">Reference proteome</keyword>
<dbReference type="PROSITE" id="PS50109">
    <property type="entry name" value="HIS_KIN"/>
    <property type="match status" value="1"/>
</dbReference>
<dbReference type="CDD" id="cd00082">
    <property type="entry name" value="HisKA"/>
    <property type="match status" value="1"/>
</dbReference>
<feature type="transmembrane region" description="Helical" evidence="8">
    <location>
        <begin position="107"/>
        <end position="125"/>
    </location>
</feature>
<dbReference type="InterPro" id="IPR036097">
    <property type="entry name" value="HisK_dim/P_sf"/>
</dbReference>
<feature type="modified residue" description="4-aspartylphosphate" evidence="6">
    <location>
        <position position="850"/>
    </location>
</feature>
<feature type="transmembrane region" description="Helical" evidence="8">
    <location>
        <begin position="145"/>
        <end position="164"/>
    </location>
</feature>
<sequence>MRNTIAFFSNIRSVSVLSLLLCAGLAGNYFKLPFAFSIEFLFGSIATLIILRLYGIFWGSFAAALASAYTILVWSHPYAFIIFTVEALFVGWGLRHHKNNDVLLLDAIYWLCIGMPLAWIFYKYALGVDVITTLTIAAKQAVNGVFNALIANLIVSLLPIYRWSSRAKISQSQSFEQTLINLLVACVLLPALLLIALENREAMSYEQELVDTRLQVAATDFSTEFKLWYDRKANALQELLAIAADNDFSGSNSLQNSTEIIQRVFPEFDRVSLLDRSGQKIAIAPQIANNNFATLPPQFATETGLHQWQADEQTQVALTEISQGRTAIARISSDSFKTLLQTPDLSSTLIDTNGTIIATARDDIEPQQAYDRHTSGRINPLRSETYHWLPELPGKPSLVVWKNSFYIHETVLSGGETEWILAIEAPTAPQIERLQKRHVKSLAILFIIALASILLARSIAARLVKPILQLAQLTSNLPNKLLDYQNVNWPAHSVMEIEALVANFKIMAETLMQKFQEIQHASQQLQQAKEEADVANQAKSTFIANMSHELRSPLNAILGFTQVMTRSQTLPQEHQQNVGIINRSGEYLLALINNILDFSKIEVGKTTLNQSHFDLYRLLDDIHDLFELKAEDKGLQLLFERGDDVPRYIYTDEVKLRQVLINLINNGLKFTEEGGILVRASLRKENISDPQTSDLPPTEIDFEVEDTGAGIAEDDLATLFEAFTQTETGKQSQEGTGLGLLISRQFVRLMGGNMNVRSHLGKGTVFQFHIRTISTDASQLTQESSTKPNIIALEPGQPRYRILVVDDKEINRQLLIQLFNPLGFELQEASNGREAIEIWQVWQPHLIWMDIRMPVMDGFEATRQIKAADREQKTCIIALTASVLEEERAVILSAGCDDFLRKPFREQDIFKAMEQHIGVRYIYEEQEESPKISVVENEVLTVENIQSLLPEIQLKLRTAVISASEREITDVVKIIARENLRLSEAIIKCFYNFEYDKILNVIPQEEA</sequence>
<dbReference type="PRINTS" id="PR00344">
    <property type="entry name" value="BCTRLSENSOR"/>
</dbReference>
<name>A0ABT7BV50_9CYAN</name>
<dbReference type="InterPro" id="IPR003594">
    <property type="entry name" value="HATPase_dom"/>
</dbReference>
<gene>
    <name evidence="11" type="ORF">PMH09_07185</name>
</gene>
<comment type="caution">
    <text evidence="11">The sequence shown here is derived from an EMBL/GenBank/DDBJ whole genome shotgun (WGS) entry which is preliminary data.</text>
</comment>
<evidence type="ECO:0000313" key="11">
    <source>
        <dbReference type="EMBL" id="MDJ1182975.1"/>
    </source>
</evidence>
<feature type="domain" description="Response regulatory" evidence="10">
    <location>
        <begin position="801"/>
        <end position="917"/>
    </location>
</feature>
<dbReference type="InterPro" id="IPR011006">
    <property type="entry name" value="CheY-like_superfamily"/>
</dbReference>
<keyword evidence="8" id="KW-0812">Transmembrane</keyword>